<dbReference type="RefSeq" id="WP_159409705.1">
    <property type="nucleotide sequence ID" value="NZ_CP026115.2"/>
</dbReference>
<dbReference type="AlphaFoldDB" id="A0A6I6XYK6"/>
<name>A0A6I6XYK6_PSEPU</name>
<protein>
    <recommendedName>
        <fullName evidence="3">RiboL-PSP-HEPN domain-containing protein</fullName>
    </recommendedName>
</protein>
<organism evidence="1 2">
    <name type="scientific">Pseudomonas putida</name>
    <name type="common">Arthrobacter siderocapsulatus</name>
    <dbReference type="NCBI Taxonomy" id="303"/>
    <lineage>
        <taxon>Bacteria</taxon>
        <taxon>Pseudomonadati</taxon>
        <taxon>Pseudomonadota</taxon>
        <taxon>Gammaproteobacteria</taxon>
        <taxon>Pseudomonadales</taxon>
        <taxon>Pseudomonadaceae</taxon>
        <taxon>Pseudomonas</taxon>
    </lineage>
</organism>
<accession>A0A6I6XYK6</accession>
<sequence length="210" mass="24109">MVFNLAPGQHENSVRYSLLEAIKFMAAFIDQQNEQARLFCENFDQESLRGHGFTYDDDRDELLVSGISGFEYDLDGVFKEEFPSYVVESQVIMLWAMLERNLDAVARELYVIKGLEWPELKRGKSIFPQYVERIEKVDGQPFSKSTIEFLNANVREVRNALVHGGLREVSIQHEDLDIKNGILRGVSPAYVSEVIGAMRYLAMELVAEHR</sequence>
<evidence type="ECO:0000313" key="1">
    <source>
        <dbReference type="EMBL" id="QHG64313.2"/>
    </source>
</evidence>
<evidence type="ECO:0008006" key="3">
    <source>
        <dbReference type="Google" id="ProtNLM"/>
    </source>
</evidence>
<reference evidence="1 2" key="1">
    <citation type="submission" date="2020-02" db="EMBL/GenBank/DDBJ databases">
        <title>Pseudomonas Putida W5 Complete Genome Assembly.</title>
        <authorList>
            <person name="Yuan Z.-C."/>
            <person name="Shaw G.A."/>
            <person name="Cusano A.D."/>
            <person name="Caddey B.J."/>
            <person name="Weselowski B.J."/>
        </authorList>
    </citation>
    <scope>NUCLEOTIDE SEQUENCE [LARGE SCALE GENOMIC DNA]</scope>
    <source>
        <strain evidence="1 2">W5</strain>
    </source>
</reference>
<gene>
    <name evidence="1" type="ORF">C2H86_07745</name>
</gene>
<proteinExistence type="predicted"/>
<evidence type="ECO:0000313" key="2">
    <source>
        <dbReference type="Proteomes" id="UP000464480"/>
    </source>
</evidence>
<dbReference type="Proteomes" id="UP000464480">
    <property type="component" value="Chromosome"/>
</dbReference>
<dbReference type="EMBL" id="CP026115">
    <property type="protein sequence ID" value="QHG64313.2"/>
    <property type="molecule type" value="Genomic_DNA"/>
</dbReference>